<dbReference type="RefSeq" id="WP_203905651.1">
    <property type="nucleotide sequence ID" value="NZ_BOPF01000070.1"/>
</dbReference>
<evidence type="ECO:0000313" key="1">
    <source>
        <dbReference type="EMBL" id="GIJ52255.1"/>
    </source>
</evidence>
<dbReference type="EMBL" id="BOPF01000070">
    <property type="protein sequence ID" value="GIJ52255.1"/>
    <property type="molecule type" value="Genomic_DNA"/>
</dbReference>
<accession>A0A8J4DVC4</accession>
<proteinExistence type="predicted"/>
<dbReference type="Proteomes" id="UP000619260">
    <property type="component" value="Unassembled WGS sequence"/>
</dbReference>
<sequence>MTDEWRTEADDAWSAERRSGFMAWLRRRFRFLGGVSSAVSHADTGPYAGAPRDPSLRVDDEKTYSTVRYTTEHVAYTTTASGSASGECPTCGAPTADEHGIDYVAGTDRRRLGAVSSCPRCAASSWLARSRMPAAGRARRASRKTVL</sequence>
<name>A0A8J4DVC4_9ACTN</name>
<evidence type="ECO:0000313" key="2">
    <source>
        <dbReference type="Proteomes" id="UP000619260"/>
    </source>
</evidence>
<keyword evidence="2" id="KW-1185">Reference proteome</keyword>
<comment type="caution">
    <text evidence="1">The sequence shown here is derived from an EMBL/GenBank/DDBJ whole genome shotgun (WGS) entry which is preliminary data.</text>
</comment>
<protein>
    <submittedName>
        <fullName evidence="1">Uncharacterized protein</fullName>
    </submittedName>
</protein>
<reference evidence="1" key="1">
    <citation type="submission" date="2021-01" db="EMBL/GenBank/DDBJ databases">
        <title>Whole genome shotgun sequence of Virgisporangium aliadipatigenens NBRC 105644.</title>
        <authorList>
            <person name="Komaki H."/>
            <person name="Tamura T."/>
        </authorList>
    </citation>
    <scope>NUCLEOTIDE SEQUENCE</scope>
    <source>
        <strain evidence="1">NBRC 105644</strain>
    </source>
</reference>
<gene>
    <name evidence="1" type="ORF">Val02_91410</name>
</gene>
<dbReference type="AlphaFoldDB" id="A0A8J4DVC4"/>
<organism evidence="1 2">
    <name type="scientific">Virgisporangium aliadipatigenens</name>
    <dbReference type="NCBI Taxonomy" id="741659"/>
    <lineage>
        <taxon>Bacteria</taxon>
        <taxon>Bacillati</taxon>
        <taxon>Actinomycetota</taxon>
        <taxon>Actinomycetes</taxon>
        <taxon>Micromonosporales</taxon>
        <taxon>Micromonosporaceae</taxon>
        <taxon>Virgisporangium</taxon>
    </lineage>
</organism>